<dbReference type="PANTHER" id="PTHR15715:SF26">
    <property type="entry name" value="COILED-COIL DOMAIN-CONTAINING PROTEIN 136"/>
    <property type="match status" value="1"/>
</dbReference>
<evidence type="ECO:0000256" key="2">
    <source>
        <dbReference type="SAM" id="MobiDB-lite"/>
    </source>
</evidence>
<dbReference type="InterPro" id="IPR051176">
    <property type="entry name" value="Cent_Immune-Sig_Mod"/>
</dbReference>
<evidence type="ECO:0000256" key="1">
    <source>
        <dbReference type="SAM" id="Coils"/>
    </source>
</evidence>
<dbReference type="PANTHER" id="PTHR15715">
    <property type="entry name" value="CENTROSOMAL PROTEIN OF 170 KDA"/>
    <property type="match status" value="1"/>
</dbReference>
<dbReference type="GO" id="GO:0002080">
    <property type="term" value="C:acrosomal membrane"/>
    <property type="evidence" value="ECO:0007669"/>
    <property type="project" value="TreeGrafter"/>
</dbReference>
<keyword evidence="4" id="KW-1185">Reference proteome</keyword>
<evidence type="ECO:0000313" key="3">
    <source>
        <dbReference type="Ensembl" id="ENSGWIP00000028082.1"/>
    </source>
</evidence>
<accession>A0A8C5GC31</accession>
<feature type="coiled-coil region" evidence="1">
    <location>
        <begin position="162"/>
        <end position="246"/>
    </location>
</feature>
<reference evidence="3" key="2">
    <citation type="submission" date="2025-08" db="UniProtKB">
        <authorList>
            <consortium name="Ensembl"/>
        </authorList>
    </citation>
    <scope>IDENTIFICATION</scope>
</reference>
<feature type="region of interest" description="Disordered" evidence="2">
    <location>
        <begin position="284"/>
        <end position="313"/>
    </location>
</feature>
<protein>
    <submittedName>
        <fullName evidence="3">Uncharacterized protein</fullName>
    </submittedName>
</protein>
<feature type="compositionally biased region" description="Basic and acidic residues" evidence="2">
    <location>
        <begin position="252"/>
        <end position="269"/>
    </location>
</feature>
<dbReference type="GO" id="GO:0007338">
    <property type="term" value="P:single fertilization"/>
    <property type="evidence" value="ECO:0007669"/>
    <property type="project" value="TreeGrafter"/>
</dbReference>
<reference evidence="3" key="3">
    <citation type="submission" date="2025-09" db="UniProtKB">
        <authorList>
            <consortium name="Ensembl"/>
        </authorList>
    </citation>
    <scope>IDENTIFICATION</scope>
</reference>
<evidence type="ECO:0000313" key="4">
    <source>
        <dbReference type="Proteomes" id="UP000694680"/>
    </source>
</evidence>
<reference evidence="3" key="1">
    <citation type="submission" date="2020-06" db="EMBL/GenBank/DDBJ databases">
        <authorList>
            <consortium name="Wellcome Sanger Institute Data Sharing"/>
        </authorList>
    </citation>
    <scope>NUCLEOTIDE SEQUENCE [LARGE SCALE GENOMIC DNA]</scope>
</reference>
<dbReference type="GO" id="GO:0001675">
    <property type="term" value="P:acrosome assembly"/>
    <property type="evidence" value="ECO:0007669"/>
    <property type="project" value="TreeGrafter"/>
</dbReference>
<dbReference type="AlphaFoldDB" id="A0A8C5GC31"/>
<dbReference type="Ensembl" id="ENSGWIT00000030633.1">
    <property type="protein sequence ID" value="ENSGWIP00000028082.1"/>
    <property type="gene ID" value="ENSGWIG00000014682.1"/>
</dbReference>
<dbReference type="Proteomes" id="UP000694680">
    <property type="component" value="Chromosome 6"/>
</dbReference>
<sequence>FQTCFVLFEVGGGLLVPNPGSHWTLGGGTPWMGCQSIAGQHTDTQTTIHTDSYVQFRDSSQPTVTVMLLDCERKLEYPEETHAARGEHANFTQKGTKLSSLSTCHLFTGLLNCLFLSLHPLHPQPPPSYLSRLQTGLLEDERLATAHQAEAFTRQIQNLQGLRSVQEEMDSLEEEKESELAEAQEELRVAQEEVLLLQQAAEEAAAERENDIASLQEELCRRRAELQRLSDETQEYELEITTLRAEISMKSQRREAERREGEGGQERFQAEVQPYSHVFGLWEEAGVPGGNPRSTWRTSKLHTERTQVSTNDL</sequence>
<name>A0A8C5GC31_GOUWI</name>
<feature type="region of interest" description="Disordered" evidence="2">
    <location>
        <begin position="250"/>
        <end position="270"/>
    </location>
</feature>
<organism evidence="3 4">
    <name type="scientific">Gouania willdenowi</name>
    <name type="common">Blunt-snouted clingfish</name>
    <name type="synonym">Lepadogaster willdenowi</name>
    <dbReference type="NCBI Taxonomy" id="441366"/>
    <lineage>
        <taxon>Eukaryota</taxon>
        <taxon>Metazoa</taxon>
        <taxon>Chordata</taxon>
        <taxon>Craniata</taxon>
        <taxon>Vertebrata</taxon>
        <taxon>Euteleostomi</taxon>
        <taxon>Actinopterygii</taxon>
        <taxon>Neopterygii</taxon>
        <taxon>Teleostei</taxon>
        <taxon>Neoteleostei</taxon>
        <taxon>Acanthomorphata</taxon>
        <taxon>Ovalentaria</taxon>
        <taxon>Blenniimorphae</taxon>
        <taxon>Blenniiformes</taxon>
        <taxon>Gobiesocoidei</taxon>
        <taxon>Gobiesocidae</taxon>
        <taxon>Gobiesocinae</taxon>
        <taxon>Gouania</taxon>
    </lineage>
</organism>
<keyword evidence="1" id="KW-0175">Coiled coil</keyword>
<proteinExistence type="predicted"/>